<keyword evidence="3" id="KW-1185">Reference proteome</keyword>
<dbReference type="AlphaFoldDB" id="A0A4U3MEC1"/>
<feature type="region of interest" description="Disordered" evidence="1">
    <location>
        <begin position="389"/>
        <end position="409"/>
    </location>
</feature>
<evidence type="ECO:0000313" key="2">
    <source>
        <dbReference type="EMBL" id="TKK87565.1"/>
    </source>
</evidence>
<feature type="compositionally biased region" description="Acidic residues" evidence="1">
    <location>
        <begin position="475"/>
        <end position="485"/>
    </location>
</feature>
<feature type="region of interest" description="Disordered" evidence="1">
    <location>
        <begin position="445"/>
        <end position="485"/>
    </location>
</feature>
<dbReference type="Proteomes" id="UP000308705">
    <property type="component" value="Unassembled WGS sequence"/>
</dbReference>
<evidence type="ECO:0000313" key="3">
    <source>
        <dbReference type="Proteomes" id="UP000308705"/>
    </source>
</evidence>
<dbReference type="EMBL" id="SZQA01000015">
    <property type="protein sequence ID" value="TKK87565.1"/>
    <property type="molecule type" value="Genomic_DNA"/>
</dbReference>
<comment type="caution">
    <text evidence="2">The sequence shown here is derived from an EMBL/GenBank/DDBJ whole genome shotgun (WGS) entry which is preliminary data.</text>
</comment>
<organism evidence="2 3">
    <name type="scientific">Herbidospora galbida</name>
    <dbReference type="NCBI Taxonomy" id="2575442"/>
    <lineage>
        <taxon>Bacteria</taxon>
        <taxon>Bacillati</taxon>
        <taxon>Actinomycetota</taxon>
        <taxon>Actinomycetes</taxon>
        <taxon>Streptosporangiales</taxon>
        <taxon>Streptosporangiaceae</taxon>
        <taxon>Herbidospora</taxon>
    </lineage>
</organism>
<feature type="compositionally biased region" description="Polar residues" evidence="1">
    <location>
        <begin position="400"/>
        <end position="409"/>
    </location>
</feature>
<evidence type="ECO:0000256" key="1">
    <source>
        <dbReference type="SAM" id="MobiDB-lite"/>
    </source>
</evidence>
<name>A0A4U3MEC1_9ACTN</name>
<dbReference type="RefSeq" id="WP_137248082.1">
    <property type="nucleotide sequence ID" value="NZ_SZQA01000015.1"/>
</dbReference>
<feature type="compositionally biased region" description="Basic and acidic residues" evidence="1">
    <location>
        <begin position="449"/>
        <end position="463"/>
    </location>
</feature>
<gene>
    <name evidence="2" type="ORF">FDA94_17220</name>
</gene>
<protein>
    <submittedName>
        <fullName evidence="2">Uncharacterized protein</fullName>
    </submittedName>
</protein>
<proteinExistence type="predicted"/>
<accession>A0A4U3MEC1</accession>
<sequence length="485" mass="52441">MSLLHSYVKVRARERGRALPRATVRHVHLAEAPMVFVPLRLAGEAAAPLGAMVGTDPARPTLLVVPQPRNRDLRFQFLADLGAVLLPYVDRISRQVETVEAKTPFERCLDAPQIVVPSPGGVEFTAKLGRSSRFRRTTGPYAVDPAVPMLGRWLTFLAEQSEFAGSSLMVAMTDLLTAHWVTGQSAAEDGDLAALLGWIDPPEGLTGPEAAALADDPLNPPAGPDTHPEFDRQELQKAIEHYDATGSTGQVEEALHGQLRPTWDRMWQAIGLLAALKESPGATARWERDRVHVALHRAWIDGGGLPQGKRDSAVAAAKRLARLEAAQQSFEATRAFDDPLVMAEYRADGVAFAGEVVAVDLTRRIVPPGGKREVPRPLVTIETSDPVRLSKGKKVRSPSRPRQSATITSLSDRTVTVQIDDGMGRGAQPAEGSVPGVGTVICYTELDPGESRRAPLPPREETPWTHGGPPPEYVPTDDDAAEPWA</sequence>
<feature type="compositionally biased region" description="Basic residues" evidence="1">
    <location>
        <begin position="390"/>
        <end position="399"/>
    </location>
</feature>
<reference evidence="2 3" key="1">
    <citation type="submission" date="2019-04" db="EMBL/GenBank/DDBJ databases">
        <title>Herbidospora sp. NEAU-GS14.nov., a novel actinomycete isolated from soil.</title>
        <authorList>
            <person name="Han L."/>
        </authorList>
    </citation>
    <scope>NUCLEOTIDE SEQUENCE [LARGE SCALE GENOMIC DNA]</scope>
    <source>
        <strain evidence="2 3">NEAU-GS14</strain>
    </source>
</reference>
<dbReference type="OrthoDB" id="140186at2"/>